<proteinExistence type="predicted"/>
<dbReference type="Gene3D" id="2.60.120.10">
    <property type="entry name" value="Jelly Rolls"/>
    <property type="match status" value="1"/>
</dbReference>
<organism evidence="3 4">
    <name type="scientific">Cinnamomum micranthum f. kanehirae</name>
    <dbReference type="NCBI Taxonomy" id="337451"/>
    <lineage>
        <taxon>Eukaryota</taxon>
        <taxon>Viridiplantae</taxon>
        <taxon>Streptophyta</taxon>
        <taxon>Embryophyta</taxon>
        <taxon>Tracheophyta</taxon>
        <taxon>Spermatophyta</taxon>
        <taxon>Magnoliopsida</taxon>
        <taxon>Magnoliidae</taxon>
        <taxon>Laurales</taxon>
        <taxon>Lauraceae</taxon>
        <taxon>Cinnamomum</taxon>
    </lineage>
</organism>
<evidence type="ECO:0000313" key="4">
    <source>
        <dbReference type="Proteomes" id="UP000283530"/>
    </source>
</evidence>
<gene>
    <name evidence="3" type="ORF">CKAN_00469400</name>
</gene>
<evidence type="ECO:0000259" key="2">
    <source>
        <dbReference type="Pfam" id="PF00190"/>
    </source>
</evidence>
<dbReference type="EMBL" id="QPKB01000002">
    <property type="protein sequence ID" value="RWR76259.1"/>
    <property type="molecule type" value="Genomic_DNA"/>
</dbReference>
<dbReference type="Pfam" id="PF00190">
    <property type="entry name" value="Cupin_1"/>
    <property type="match status" value="1"/>
</dbReference>
<dbReference type="InterPro" id="IPR006045">
    <property type="entry name" value="Cupin_1"/>
</dbReference>
<feature type="region of interest" description="Disordered" evidence="1">
    <location>
        <begin position="119"/>
        <end position="151"/>
    </location>
</feature>
<dbReference type="SUPFAM" id="SSF51182">
    <property type="entry name" value="RmlC-like cupins"/>
    <property type="match status" value="1"/>
</dbReference>
<dbReference type="Proteomes" id="UP000283530">
    <property type="component" value="Unassembled WGS sequence"/>
</dbReference>
<dbReference type="InterPro" id="IPR014710">
    <property type="entry name" value="RmlC-like_jellyroll"/>
</dbReference>
<evidence type="ECO:0000256" key="1">
    <source>
        <dbReference type="SAM" id="MobiDB-lite"/>
    </source>
</evidence>
<protein>
    <submittedName>
        <fullName evidence="3">Germin-like protein subfamily 1 member 15 isoform X1</fullName>
    </submittedName>
</protein>
<dbReference type="AlphaFoldDB" id="A0A3S3NBB3"/>
<keyword evidence="4" id="KW-1185">Reference proteome</keyword>
<evidence type="ECO:0000313" key="3">
    <source>
        <dbReference type="EMBL" id="RWR76259.1"/>
    </source>
</evidence>
<name>A0A3S3NBB3_9MAGN</name>
<comment type="caution">
    <text evidence="3">The sequence shown here is derived from an EMBL/GenBank/DDBJ whole genome shotgun (WGS) entry which is preliminary data.</text>
</comment>
<dbReference type="PANTHER" id="PTHR31238">
    <property type="entry name" value="GERMIN-LIKE PROTEIN SUBFAMILY 3 MEMBER 3"/>
    <property type="match status" value="1"/>
</dbReference>
<dbReference type="InterPro" id="IPR011051">
    <property type="entry name" value="RmlC_Cupin_sf"/>
</dbReference>
<dbReference type="OrthoDB" id="1921208at2759"/>
<feature type="compositionally biased region" description="Basic and acidic residues" evidence="1">
    <location>
        <begin position="121"/>
        <end position="142"/>
    </location>
</feature>
<reference evidence="3 4" key="1">
    <citation type="journal article" date="2019" name="Nat. Plants">
        <title>Stout camphor tree genome fills gaps in understanding of flowering plant genome evolution.</title>
        <authorList>
            <person name="Chaw S.M."/>
            <person name="Liu Y.C."/>
            <person name="Wu Y.W."/>
            <person name="Wang H.Y."/>
            <person name="Lin C.I."/>
            <person name="Wu C.S."/>
            <person name="Ke H.M."/>
            <person name="Chang L.Y."/>
            <person name="Hsu C.Y."/>
            <person name="Yang H.T."/>
            <person name="Sudianto E."/>
            <person name="Hsu M.H."/>
            <person name="Wu K.P."/>
            <person name="Wang L.N."/>
            <person name="Leebens-Mack J.H."/>
            <person name="Tsai I.J."/>
        </authorList>
    </citation>
    <scope>NUCLEOTIDE SEQUENCE [LARGE SCALE GENOMIC DNA]</scope>
    <source>
        <strain evidence="4">cv. Chaw 1501</strain>
        <tissue evidence="3">Young leaves</tissue>
    </source>
</reference>
<sequence>MGAKGNEGMEEAMRFSSKKLSSCPSLPHLFTPTIPVHYRTFVSPILTQKVTLIICIRLDFAPYGENPPQTHPHATEIVTILEGTLYVGFVLSNQNNNTLITKVLTRVMEFDGVSKILHAAESSKDPRDEKKEKSEQKRERDSQLTTLSPLERGLERAAPAQAGPGSGPGSFSALFLGLFMLVVSPVRQIPIQLPTYSSVGQYISKEICVGIESNFPDSKTIFANAVPLSNAY</sequence>
<feature type="domain" description="Cupin type-1" evidence="2">
    <location>
        <begin position="53"/>
        <end position="103"/>
    </location>
</feature>
<accession>A0A3S3NBB3</accession>